<feature type="transmembrane region" description="Helical" evidence="6">
    <location>
        <begin position="252"/>
        <end position="273"/>
    </location>
</feature>
<dbReference type="STRING" id="515897.SAMN05421849_2569"/>
<dbReference type="Proteomes" id="UP000192455">
    <property type="component" value="Unassembled WGS sequence"/>
</dbReference>
<dbReference type="PANTHER" id="PTHR43646">
    <property type="entry name" value="GLYCOSYLTRANSFERASE"/>
    <property type="match status" value="1"/>
</dbReference>
<keyword evidence="6" id="KW-0812">Transmembrane</keyword>
<protein>
    <submittedName>
        <fullName evidence="8">Glycosyl transferase family 2</fullName>
    </submittedName>
</protein>
<dbReference type="Pfam" id="PF00535">
    <property type="entry name" value="Glycos_transf_2"/>
    <property type="match status" value="1"/>
</dbReference>
<evidence type="ECO:0000256" key="1">
    <source>
        <dbReference type="ARBA" id="ARBA00004236"/>
    </source>
</evidence>
<reference evidence="8 9" key="1">
    <citation type="submission" date="2017-01" db="EMBL/GenBank/DDBJ databases">
        <authorList>
            <person name="Mah S.A."/>
            <person name="Swanson W.J."/>
            <person name="Moy G.W."/>
            <person name="Vacquier V.D."/>
        </authorList>
    </citation>
    <scope>NUCLEOTIDE SEQUENCE [LARGE SCALE GENOMIC DNA]</scope>
    <source>
        <strain evidence="8 9">DSM 21219</strain>
    </source>
</reference>
<dbReference type="SUPFAM" id="SSF53448">
    <property type="entry name" value="Nucleotide-diphospho-sugar transferases"/>
    <property type="match status" value="1"/>
</dbReference>
<evidence type="ECO:0000313" key="8">
    <source>
        <dbReference type="EMBL" id="SIT87102.1"/>
    </source>
</evidence>
<name>A0A1R3XC03_9RHOB</name>
<feature type="domain" description="Glycosyltransferase 2-like" evidence="7">
    <location>
        <begin position="15"/>
        <end position="146"/>
    </location>
</feature>
<evidence type="ECO:0000256" key="2">
    <source>
        <dbReference type="ARBA" id="ARBA00022475"/>
    </source>
</evidence>
<organism evidence="8 9">
    <name type="scientific">Pontibaca methylaminivorans</name>
    <dbReference type="NCBI Taxonomy" id="515897"/>
    <lineage>
        <taxon>Bacteria</taxon>
        <taxon>Pseudomonadati</taxon>
        <taxon>Pseudomonadota</taxon>
        <taxon>Alphaproteobacteria</taxon>
        <taxon>Rhodobacterales</taxon>
        <taxon>Roseobacteraceae</taxon>
        <taxon>Pontibaca</taxon>
    </lineage>
</organism>
<evidence type="ECO:0000256" key="5">
    <source>
        <dbReference type="ARBA" id="ARBA00023136"/>
    </source>
</evidence>
<dbReference type="Gene3D" id="3.90.550.10">
    <property type="entry name" value="Spore Coat Polysaccharide Biosynthesis Protein SpsA, Chain A"/>
    <property type="match status" value="1"/>
</dbReference>
<evidence type="ECO:0000256" key="6">
    <source>
        <dbReference type="SAM" id="Phobius"/>
    </source>
</evidence>
<dbReference type="InterPro" id="IPR001173">
    <property type="entry name" value="Glyco_trans_2-like"/>
</dbReference>
<dbReference type="RefSeq" id="WP_200805463.1">
    <property type="nucleotide sequence ID" value="NZ_FTPS01000004.1"/>
</dbReference>
<evidence type="ECO:0000256" key="4">
    <source>
        <dbReference type="ARBA" id="ARBA00022679"/>
    </source>
</evidence>
<dbReference type="EMBL" id="FTPS01000004">
    <property type="protein sequence ID" value="SIT87102.1"/>
    <property type="molecule type" value="Genomic_DNA"/>
</dbReference>
<evidence type="ECO:0000256" key="3">
    <source>
        <dbReference type="ARBA" id="ARBA00022676"/>
    </source>
</evidence>
<sequence>MDVPAEAAADPPAMSVIIAARDEETWLPGCLDSLLAQDATAPRLQVIVAANACRDRTVELALARQGGFSTRGWELDVLDLAEGGKLGALNAAESRARGAALVYLDADVRCDRELLGALWRVLDTSDPRYATGTLAVRRGRSWVTRAYADFWVRLPFVRGGAVGAGLFALNRAGRARWGDFPDIISDDTFVRLNFAPHERIEVAPRYHWPMVEGFSNLVRVRRRQDAGVAEVGARFPDLAANDDKARLGRGELARLVLAAPLGFAVYLAVHLMVRLRRSGGGWTRGR</sequence>
<dbReference type="InterPro" id="IPR029044">
    <property type="entry name" value="Nucleotide-diphossugar_trans"/>
</dbReference>
<evidence type="ECO:0000313" key="9">
    <source>
        <dbReference type="Proteomes" id="UP000192455"/>
    </source>
</evidence>
<keyword evidence="3" id="KW-0328">Glycosyltransferase</keyword>
<dbReference type="AlphaFoldDB" id="A0A1R3XC03"/>
<proteinExistence type="predicted"/>
<keyword evidence="2" id="KW-1003">Cell membrane</keyword>
<dbReference type="GO" id="GO:0005886">
    <property type="term" value="C:plasma membrane"/>
    <property type="evidence" value="ECO:0007669"/>
    <property type="project" value="UniProtKB-SubCell"/>
</dbReference>
<dbReference type="GO" id="GO:0016757">
    <property type="term" value="F:glycosyltransferase activity"/>
    <property type="evidence" value="ECO:0007669"/>
    <property type="project" value="UniProtKB-KW"/>
</dbReference>
<keyword evidence="9" id="KW-1185">Reference proteome</keyword>
<keyword evidence="6" id="KW-1133">Transmembrane helix</keyword>
<dbReference type="PANTHER" id="PTHR43646:SF2">
    <property type="entry name" value="GLYCOSYLTRANSFERASE 2-LIKE DOMAIN-CONTAINING PROTEIN"/>
    <property type="match status" value="1"/>
</dbReference>
<keyword evidence="5 6" id="KW-0472">Membrane</keyword>
<accession>A0A1R3XC03</accession>
<gene>
    <name evidence="8" type="ORF">SAMN05421849_2569</name>
</gene>
<keyword evidence="4 8" id="KW-0808">Transferase</keyword>
<comment type="subcellular location">
    <subcellularLocation>
        <location evidence="1">Cell membrane</location>
    </subcellularLocation>
</comment>
<evidence type="ECO:0000259" key="7">
    <source>
        <dbReference type="Pfam" id="PF00535"/>
    </source>
</evidence>